<dbReference type="PANTHER" id="PTHR43312:SF2">
    <property type="entry name" value="OXIDOREDUCTASE"/>
    <property type="match status" value="1"/>
</dbReference>
<feature type="domain" description="4Fe-4S ferredoxin-type" evidence="4">
    <location>
        <begin position="260"/>
        <end position="289"/>
    </location>
</feature>
<keyword evidence="3" id="KW-0411">Iron-sulfur</keyword>
<protein>
    <submittedName>
        <fullName evidence="5">Aldo/keto reductase</fullName>
    </submittedName>
</protein>
<dbReference type="SUPFAM" id="SSF51430">
    <property type="entry name" value="NAD(P)-linked oxidoreductase"/>
    <property type="match status" value="1"/>
</dbReference>
<reference evidence="5 6" key="1">
    <citation type="submission" date="2018-08" db="EMBL/GenBank/DDBJ databases">
        <title>A genome reference for cultivated species of the human gut microbiota.</title>
        <authorList>
            <person name="Zou Y."/>
            <person name="Xue W."/>
            <person name="Luo G."/>
        </authorList>
    </citation>
    <scope>NUCLEOTIDE SEQUENCE [LARGE SCALE GENOMIC DNA]</scope>
    <source>
        <strain evidence="5 6">OF01-3</strain>
    </source>
</reference>
<evidence type="ECO:0000313" key="6">
    <source>
        <dbReference type="Proteomes" id="UP000261011"/>
    </source>
</evidence>
<accession>A0A3E2TGK7</accession>
<dbReference type="Proteomes" id="UP000261011">
    <property type="component" value="Unassembled WGS sequence"/>
</dbReference>
<dbReference type="GO" id="GO:0051536">
    <property type="term" value="F:iron-sulfur cluster binding"/>
    <property type="evidence" value="ECO:0007669"/>
    <property type="project" value="UniProtKB-KW"/>
</dbReference>
<evidence type="ECO:0000256" key="1">
    <source>
        <dbReference type="ARBA" id="ARBA00022723"/>
    </source>
</evidence>
<dbReference type="PANTHER" id="PTHR43312">
    <property type="entry name" value="D-THREO-ALDOSE 1-DEHYDROGENASE"/>
    <property type="match status" value="1"/>
</dbReference>
<name>A0A3E2TGK7_9FIRM</name>
<dbReference type="GO" id="GO:0046872">
    <property type="term" value="F:metal ion binding"/>
    <property type="evidence" value="ECO:0007669"/>
    <property type="project" value="UniProtKB-KW"/>
</dbReference>
<dbReference type="Gene3D" id="3.20.20.100">
    <property type="entry name" value="NADP-dependent oxidoreductase domain"/>
    <property type="match status" value="1"/>
</dbReference>
<gene>
    <name evidence="5" type="ORF">DXA39_07270</name>
</gene>
<organism evidence="5 6">
    <name type="scientific">Anaerococcus nagyae</name>
    <dbReference type="NCBI Taxonomy" id="1755241"/>
    <lineage>
        <taxon>Bacteria</taxon>
        <taxon>Bacillati</taxon>
        <taxon>Bacillota</taxon>
        <taxon>Tissierellia</taxon>
        <taxon>Tissierellales</taxon>
        <taxon>Peptoniphilaceae</taxon>
        <taxon>Anaerococcus</taxon>
    </lineage>
</organism>
<dbReference type="PROSITE" id="PS51379">
    <property type="entry name" value="4FE4S_FER_2"/>
    <property type="match status" value="1"/>
</dbReference>
<dbReference type="InterPro" id="IPR023210">
    <property type="entry name" value="NADP_OxRdtase_dom"/>
</dbReference>
<dbReference type="PROSITE" id="PS00198">
    <property type="entry name" value="4FE4S_FER_1"/>
    <property type="match status" value="1"/>
</dbReference>
<evidence type="ECO:0000256" key="2">
    <source>
        <dbReference type="ARBA" id="ARBA00023004"/>
    </source>
</evidence>
<dbReference type="InterPro" id="IPR053135">
    <property type="entry name" value="AKR2_Oxidoreductase"/>
</dbReference>
<proteinExistence type="predicted"/>
<evidence type="ECO:0000313" key="5">
    <source>
        <dbReference type="EMBL" id="RGB75333.1"/>
    </source>
</evidence>
<dbReference type="InterPro" id="IPR017896">
    <property type="entry name" value="4Fe4S_Fe-S-bd"/>
</dbReference>
<dbReference type="Pfam" id="PF13187">
    <property type="entry name" value="Fer4_9"/>
    <property type="match status" value="1"/>
</dbReference>
<dbReference type="AlphaFoldDB" id="A0A3E2TGK7"/>
<keyword evidence="1" id="KW-0479">Metal-binding</keyword>
<comment type="caution">
    <text evidence="5">The sequence shown here is derived from an EMBL/GenBank/DDBJ whole genome shotgun (WGS) entry which is preliminary data.</text>
</comment>
<dbReference type="InterPro" id="IPR017900">
    <property type="entry name" value="4Fe4S_Fe_S_CS"/>
</dbReference>
<dbReference type="EMBL" id="QVEU01000006">
    <property type="protein sequence ID" value="RGB75333.1"/>
    <property type="molecule type" value="Genomic_DNA"/>
</dbReference>
<sequence>MTYAKIIINNDKSIKKKDFYKLLNEQLANLRTDHLDFYLLYSLDIKRFNDMVELGVFDFFNEIKEKGFVKHVGFSFHDEYSSFEKIIKSYSWDFCQMQLNYLDINYQAGLKGYKLAKDMEIPVIIMEPIKGGRLAKPPGEIVALLKDFTDLSPAQEALKFPLSLDNVMTVLSGMNDINQVKENLDMASSVDCNSLSKEDINFYQKARQIYKSKEQIGCTACEYCLPCTVDINIPKVFSLWNNAYLYDESKKSKVQYKDYLKESVSPIECIECGKCEGICPQNLEIIEGSQKAN</sequence>
<dbReference type="RefSeq" id="WP_117522053.1">
    <property type="nucleotide sequence ID" value="NZ_QVEU01000006.1"/>
</dbReference>
<keyword evidence="6" id="KW-1185">Reference proteome</keyword>
<dbReference type="OrthoDB" id="9773828at2"/>
<dbReference type="InterPro" id="IPR036812">
    <property type="entry name" value="NAD(P)_OxRdtase_dom_sf"/>
</dbReference>
<keyword evidence="2" id="KW-0408">Iron</keyword>
<evidence type="ECO:0000256" key="3">
    <source>
        <dbReference type="ARBA" id="ARBA00023014"/>
    </source>
</evidence>
<evidence type="ECO:0000259" key="4">
    <source>
        <dbReference type="PROSITE" id="PS51379"/>
    </source>
</evidence>
<dbReference type="Pfam" id="PF00248">
    <property type="entry name" value="Aldo_ket_red"/>
    <property type="match status" value="1"/>
</dbReference>